<keyword evidence="6" id="KW-0245">EGF-like domain</keyword>
<dbReference type="KEGG" id="epa:110245784"/>
<dbReference type="Pfam" id="PF00008">
    <property type="entry name" value="EGF"/>
    <property type="match status" value="1"/>
</dbReference>
<dbReference type="SUPFAM" id="SSF57196">
    <property type="entry name" value="EGF/Laminin"/>
    <property type="match status" value="1"/>
</dbReference>
<proteinExistence type="inferred from homology"/>
<feature type="disulfide bond" evidence="6">
    <location>
        <begin position="20"/>
        <end position="37"/>
    </location>
</feature>
<dbReference type="InterPro" id="IPR014716">
    <property type="entry name" value="Fibrinogen_a/b/g_C_1"/>
</dbReference>
<evidence type="ECO:0000259" key="7">
    <source>
        <dbReference type="PROSITE" id="PS50026"/>
    </source>
</evidence>
<dbReference type="Gene3D" id="3.90.215.10">
    <property type="entry name" value="Gamma Fibrinogen, chain A, domain 1"/>
    <property type="match status" value="1"/>
</dbReference>
<keyword evidence="5 6" id="KW-1015">Disulfide bond</keyword>
<dbReference type="Proteomes" id="UP000887567">
    <property type="component" value="Unplaced"/>
</dbReference>
<dbReference type="SMART" id="SM00181">
    <property type="entry name" value="EGF"/>
    <property type="match status" value="1"/>
</dbReference>
<evidence type="ECO:0000256" key="6">
    <source>
        <dbReference type="PROSITE-ProRule" id="PRU00076"/>
    </source>
</evidence>
<evidence type="ECO:0000313" key="9">
    <source>
        <dbReference type="EnsemblMetazoa" id="XP_028516867.1"/>
    </source>
</evidence>
<dbReference type="OrthoDB" id="5971203at2759"/>
<dbReference type="PROSITE" id="PS00022">
    <property type="entry name" value="EGF_1"/>
    <property type="match status" value="1"/>
</dbReference>
<dbReference type="GO" id="GO:0046872">
    <property type="term" value="F:metal ion binding"/>
    <property type="evidence" value="ECO:0007669"/>
    <property type="project" value="UniProtKB-KW"/>
</dbReference>
<evidence type="ECO:0000256" key="4">
    <source>
        <dbReference type="ARBA" id="ARBA00022837"/>
    </source>
</evidence>
<comment type="similarity">
    <text evidence="1">Belongs to the EGF domain peptide family.</text>
</comment>
<reference evidence="9" key="1">
    <citation type="submission" date="2022-11" db="UniProtKB">
        <authorList>
            <consortium name="EnsemblMetazoa"/>
        </authorList>
    </citation>
    <scope>IDENTIFICATION</scope>
</reference>
<dbReference type="PANTHER" id="PTHR16146:SF46">
    <property type="entry name" value="INTELECTIN-1A-RELATED"/>
    <property type="match status" value="1"/>
</dbReference>
<evidence type="ECO:0000313" key="10">
    <source>
        <dbReference type="Proteomes" id="UP000887567"/>
    </source>
</evidence>
<keyword evidence="10" id="KW-1185">Reference proteome</keyword>
<dbReference type="GeneID" id="110245784"/>
<comment type="caution">
    <text evidence="6">Lacks conserved residue(s) required for the propagation of feature annotation.</text>
</comment>
<sequence>MLTPKAQVLEALPACSSSPCRNGGTCRLAGCNDDYTCDCAEDYHGEYCEKCIGLDGSTSARPGHSCKYINKYGKAKGDGDYWIDPTRSGKPFLVSCDMTTDGGGWTVVHRCELKSSSPTGAIDMPDYRSMKELNWKKRINTDILLSLRNDMGFNQMRFYCHKKAVKRTVHVMTKRTDRVCHKLDQARYNGCMYSNTEACAFRQTPYDLA</sequence>
<evidence type="ECO:0000256" key="5">
    <source>
        <dbReference type="ARBA" id="ARBA00023157"/>
    </source>
</evidence>
<dbReference type="NCBIfam" id="NF040941">
    <property type="entry name" value="GGGWT_bact"/>
    <property type="match status" value="1"/>
</dbReference>
<organism evidence="9 10">
    <name type="scientific">Exaiptasia diaphana</name>
    <name type="common">Tropical sea anemone</name>
    <name type="synonym">Aiptasia pulchella</name>
    <dbReference type="NCBI Taxonomy" id="2652724"/>
    <lineage>
        <taxon>Eukaryota</taxon>
        <taxon>Metazoa</taxon>
        <taxon>Cnidaria</taxon>
        <taxon>Anthozoa</taxon>
        <taxon>Hexacorallia</taxon>
        <taxon>Actiniaria</taxon>
        <taxon>Aiptasiidae</taxon>
        <taxon>Exaiptasia</taxon>
    </lineage>
</organism>
<evidence type="ECO:0000256" key="2">
    <source>
        <dbReference type="ARBA" id="ARBA00022723"/>
    </source>
</evidence>
<dbReference type="GO" id="GO:0005615">
    <property type="term" value="C:extracellular space"/>
    <property type="evidence" value="ECO:0007669"/>
    <property type="project" value="TreeGrafter"/>
</dbReference>
<dbReference type="PROSITE" id="PS51406">
    <property type="entry name" value="FIBRINOGEN_C_2"/>
    <property type="match status" value="1"/>
</dbReference>
<dbReference type="SUPFAM" id="SSF56496">
    <property type="entry name" value="Fibrinogen C-terminal domain-like"/>
    <property type="match status" value="1"/>
</dbReference>
<dbReference type="Pfam" id="PF00147">
    <property type="entry name" value="Fibrinogen_C"/>
    <property type="match status" value="1"/>
</dbReference>
<dbReference type="InterPro" id="IPR002181">
    <property type="entry name" value="Fibrinogen_a/b/g_C_dom"/>
</dbReference>
<dbReference type="GO" id="GO:0070492">
    <property type="term" value="F:oligosaccharide binding"/>
    <property type="evidence" value="ECO:0007669"/>
    <property type="project" value="TreeGrafter"/>
</dbReference>
<dbReference type="AlphaFoldDB" id="A0A913YQS7"/>
<feature type="disulfide bond" evidence="6">
    <location>
        <begin position="39"/>
        <end position="48"/>
    </location>
</feature>
<evidence type="ECO:0000256" key="1">
    <source>
        <dbReference type="ARBA" id="ARBA00006373"/>
    </source>
</evidence>
<dbReference type="PROSITE" id="PS50026">
    <property type="entry name" value="EGF_3"/>
    <property type="match status" value="1"/>
</dbReference>
<evidence type="ECO:0000259" key="8">
    <source>
        <dbReference type="PROSITE" id="PS51406"/>
    </source>
</evidence>
<keyword evidence="4" id="KW-0106">Calcium</keyword>
<dbReference type="EnsemblMetazoa" id="XM_028661066.1">
    <property type="protein sequence ID" value="XP_028516867.1"/>
    <property type="gene ID" value="LOC110245784"/>
</dbReference>
<name>A0A913YQS7_EXADI</name>
<dbReference type="CDD" id="cd00054">
    <property type="entry name" value="EGF_CA"/>
    <property type="match status" value="1"/>
</dbReference>
<dbReference type="InterPro" id="IPR036056">
    <property type="entry name" value="Fibrinogen-like_C"/>
</dbReference>
<evidence type="ECO:0000256" key="3">
    <source>
        <dbReference type="ARBA" id="ARBA00022734"/>
    </source>
</evidence>
<keyword evidence="2" id="KW-0479">Metal-binding</keyword>
<dbReference type="Gene3D" id="2.10.25.10">
    <property type="entry name" value="Laminin"/>
    <property type="match status" value="1"/>
</dbReference>
<dbReference type="PANTHER" id="PTHR16146">
    <property type="entry name" value="INTELECTIN"/>
    <property type="match status" value="1"/>
</dbReference>
<feature type="domain" description="EGF-like" evidence="7">
    <location>
        <begin position="11"/>
        <end position="49"/>
    </location>
</feature>
<feature type="domain" description="Fibrinogen C-terminal" evidence="8">
    <location>
        <begin position="57"/>
        <end position="110"/>
    </location>
</feature>
<dbReference type="RefSeq" id="XP_028516867.1">
    <property type="nucleotide sequence ID" value="XM_028661066.1"/>
</dbReference>
<protein>
    <submittedName>
        <fullName evidence="9">Uncharacterized protein</fullName>
    </submittedName>
</protein>
<accession>A0A913YQS7</accession>
<dbReference type="InterPro" id="IPR000742">
    <property type="entry name" value="EGF"/>
</dbReference>
<keyword evidence="3" id="KW-0430">Lectin</keyword>